<sequence>MSYNLFSATFFPADHIPFFSSLCSLGSIAHEFLSTSMFSCQSRRNLLWWVSDFPSV</sequence>
<gene>
    <name evidence="1" type="ORF">MBAV_006289</name>
</gene>
<dbReference type="AlphaFoldDB" id="A0A0F3GHV1"/>
<comment type="caution">
    <text evidence="1">The sequence shown here is derived from an EMBL/GenBank/DDBJ whole genome shotgun (WGS) entry which is preliminary data.</text>
</comment>
<organism evidence="1 2">
    <name type="scientific">Candidatus Magnetobacterium bavaricum</name>
    <dbReference type="NCBI Taxonomy" id="29290"/>
    <lineage>
        <taxon>Bacteria</taxon>
        <taxon>Pseudomonadati</taxon>
        <taxon>Nitrospirota</taxon>
        <taxon>Thermodesulfovibrionia</taxon>
        <taxon>Thermodesulfovibrionales</taxon>
        <taxon>Candidatus Magnetobacteriaceae</taxon>
        <taxon>Candidatus Magnetobacterium</taxon>
    </lineage>
</organism>
<protein>
    <submittedName>
        <fullName evidence="1">Uncharacterized protein</fullName>
    </submittedName>
</protein>
<proteinExistence type="predicted"/>
<keyword evidence="2" id="KW-1185">Reference proteome</keyword>
<dbReference type="EMBL" id="LACI01002656">
    <property type="protein sequence ID" value="KJU81520.1"/>
    <property type="molecule type" value="Genomic_DNA"/>
</dbReference>
<reference evidence="1 2" key="1">
    <citation type="submission" date="2015-02" db="EMBL/GenBank/DDBJ databases">
        <title>Single-cell genomics of uncultivated deep-branching MTB reveals a conserved set of magnetosome genes.</title>
        <authorList>
            <person name="Kolinko S."/>
            <person name="Richter M."/>
            <person name="Glockner F.O."/>
            <person name="Brachmann A."/>
            <person name="Schuler D."/>
        </authorList>
    </citation>
    <scope>NUCLEOTIDE SEQUENCE [LARGE SCALE GENOMIC DNA]</scope>
    <source>
        <strain evidence="1">TM-1</strain>
    </source>
</reference>
<dbReference type="Proteomes" id="UP000033423">
    <property type="component" value="Unassembled WGS sequence"/>
</dbReference>
<accession>A0A0F3GHV1</accession>
<name>A0A0F3GHV1_9BACT</name>
<evidence type="ECO:0000313" key="2">
    <source>
        <dbReference type="Proteomes" id="UP000033423"/>
    </source>
</evidence>
<evidence type="ECO:0000313" key="1">
    <source>
        <dbReference type="EMBL" id="KJU81520.1"/>
    </source>
</evidence>